<dbReference type="SUPFAM" id="SSF56300">
    <property type="entry name" value="Metallo-dependent phosphatases"/>
    <property type="match status" value="1"/>
</dbReference>
<dbReference type="GO" id="GO:0016787">
    <property type="term" value="F:hydrolase activity"/>
    <property type="evidence" value="ECO:0007669"/>
    <property type="project" value="InterPro"/>
</dbReference>
<dbReference type="Gene3D" id="3.60.21.10">
    <property type="match status" value="1"/>
</dbReference>
<dbReference type="EMBL" id="CZAF01000005">
    <property type="protein sequence ID" value="CUO92632.1"/>
    <property type="molecule type" value="Genomic_DNA"/>
</dbReference>
<dbReference type="InterPro" id="IPR029052">
    <property type="entry name" value="Metallo-depent_PP-like"/>
</dbReference>
<evidence type="ECO:0000313" key="9">
    <source>
        <dbReference type="Proteomes" id="UP000260844"/>
    </source>
</evidence>
<dbReference type="EMBL" id="WCTL01000001">
    <property type="protein sequence ID" value="KAB4241074.1"/>
    <property type="molecule type" value="Genomic_DNA"/>
</dbReference>
<evidence type="ECO:0000313" key="5">
    <source>
        <dbReference type="EMBL" id="OKZ38900.1"/>
    </source>
</evidence>
<evidence type="ECO:0000313" key="3">
    <source>
        <dbReference type="EMBL" id="KAB4241074.1"/>
    </source>
</evidence>
<dbReference type="Proteomes" id="UP000462376">
    <property type="component" value="Unassembled WGS sequence"/>
</dbReference>
<evidence type="ECO:0000313" key="2">
    <source>
        <dbReference type="EMBL" id="CUO92632.1"/>
    </source>
</evidence>
<dbReference type="InterPro" id="IPR051918">
    <property type="entry name" value="STPP_CPPED1"/>
</dbReference>
<organism evidence="5 8">
    <name type="scientific">Bacteroides uniformis</name>
    <dbReference type="NCBI Taxonomy" id="820"/>
    <lineage>
        <taxon>Bacteria</taxon>
        <taxon>Pseudomonadati</taxon>
        <taxon>Bacteroidota</taxon>
        <taxon>Bacteroidia</taxon>
        <taxon>Bacteroidales</taxon>
        <taxon>Bacteroidaceae</taxon>
        <taxon>Bacteroides</taxon>
    </lineage>
</organism>
<reference evidence="6 9" key="3">
    <citation type="submission" date="2018-08" db="EMBL/GenBank/DDBJ databases">
        <title>A genome reference for cultivated species of the human gut microbiota.</title>
        <authorList>
            <person name="Zou Y."/>
            <person name="Xue W."/>
            <person name="Luo G."/>
        </authorList>
    </citation>
    <scope>NUCLEOTIDE SEQUENCE [LARGE SCALE GENOMIC DNA]</scope>
    <source>
        <strain evidence="6 9">TM04-30</strain>
    </source>
</reference>
<dbReference type="PATRIC" id="fig|820.27.peg.1384"/>
<dbReference type="Proteomes" id="UP000095614">
    <property type="component" value="Unassembled WGS sequence"/>
</dbReference>
<protein>
    <submittedName>
        <fullName evidence="2 5">Phosphoesterase</fullName>
    </submittedName>
    <submittedName>
        <fullName evidence="4">Metallophosphoesterase</fullName>
    </submittedName>
</protein>
<dbReference type="PANTHER" id="PTHR43143">
    <property type="entry name" value="METALLOPHOSPHOESTERASE, CALCINEURIN SUPERFAMILY"/>
    <property type="match status" value="1"/>
</dbReference>
<evidence type="ECO:0000259" key="1">
    <source>
        <dbReference type="Pfam" id="PF00149"/>
    </source>
</evidence>
<dbReference type="Proteomes" id="UP001218502">
    <property type="component" value="Unassembled WGS sequence"/>
</dbReference>
<sequence>MMRILSVIGALFLGGAFLTSCTTSGRVSTFVVLPDTQTYLEQCPEVFDSQVDWLVANRKKIDAVFQVGDLTQDNSPVEWAYMQKAFHRVSQAGIPYSVVWGNHDIGSKPGKFSDIHNTAMANKYFPLSGYKRKSYWGGSADGKTLDNYFINFRSGDTDWLVLNLEFGPSDEALQWADSIVGIHPDKLVILNTHAYLYCDSTLHDGKDWWRPQGYGIGKESGRTVNDGAGIWEKLLLKHRNVIAVFCGHVLKSGVGTLVSIGKEGNKVYQMLANYQRGVEGSRLGGEGYLRIVTFNRKTREIDVKTYSTWNKAYHPSEHHNFKFREVDFDEYLR</sequence>
<feature type="domain" description="Calcineurin-like phosphoesterase" evidence="1">
    <location>
        <begin position="29"/>
        <end position="250"/>
    </location>
</feature>
<dbReference type="AlphaFoldDB" id="A0A139K9X5"/>
<dbReference type="EMBL" id="JAQNQY010000002">
    <property type="protein sequence ID" value="MDC1751176.1"/>
    <property type="molecule type" value="Genomic_DNA"/>
</dbReference>
<gene>
    <name evidence="5" type="ORF">BHV79_03165</name>
    <name evidence="6" type="ORF">DXD40_05850</name>
    <name evidence="2" type="ORF">ERS852462_02050</name>
    <name evidence="3" type="ORF">GAP47_00120</name>
    <name evidence="4" type="ORF">POY80_01785</name>
</gene>
<reference evidence="3 10" key="4">
    <citation type="journal article" date="2019" name="Nat. Med.">
        <title>A library of human gut bacterial isolates paired with longitudinal multiomics data enables mechanistic microbiome research.</title>
        <authorList>
            <person name="Poyet M."/>
            <person name="Groussin M."/>
            <person name="Gibbons S.M."/>
            <person name="Avila-Pacheco J."/>
            <person name="Jiang X."/>
            <person name="Kearney S.M."/>
            <person name="Perrotta A.R."/>
            <person name="Berdy B."/>
            <person name="Zhao S."/>
            <person name="Lieberman T.D."/>
            <person name="Swanson P.K."/>
            <person name="Smith M."/>
            <person name="Roesemann S."/>
            <person name="Alexander J.E."/>
            <person name="Rich S.A."/>
            <person name="Livny J."/>
            <person name="Vlamakis H."/>
            <person name="Clish C."/>
            <person name="Bullock K."/>
            <person name="Deik A."/>
            <person name="Scott J."/>
            <person name="Pierce K.A."/>
            <person name="Xavier R.J."/>
            <person name="Alm E.J."/>
        </authorList>
    </citation>
    <scope>NUCLEOTIDE SEQUENCE [LARGE SCALE GENOMIC DNA]</scope>
    <source>
        <strain evidence="3 10">BIOML-A5</strain>
    </source>
</reference>
<name>A0A139K9X5_BACUN</name>
<dbReference type="RefSeq" id="WP_022402166.1">
    <property type="nucleotide sequence ID" value="NZ_CZAF01000005.1"/>
</dbReference>
<evidence type="ECO:0000313" key="6">
    <source>
        <dbReference type="EMBL" id="RGJ95555.1"/>
    </source>
</evidence>
<dbReference type="PANTHER" id="PTHR43143:SF5">
    <property type="entry name" value="SECRETED PROTEIN"/>
    <property type="match status" value="1"/>
</dbReference>
<dbReference type="EMBL" id="MNQU01000053">
    <property type="protein sequence ID" value="OKZ38900.1"/>
    <property type="molecule type" value="Genomic_DNA"/>
</dbReference>
<evidence type="ECO:0000313" key="8">
    <source>
        <dbReference type="Proteomes" id="UP000186549"/>
    </source>
</evidence>
<evidence type="ECO:0000313" key="10">
    <source>
        <dbReference type="Proteomes" id="UP000462376"/>
    </source>
</evidence>
<reference evidence="2 7" key="1">
    <citation type="submission" date="2015-09" db="EMBL/GenBank/DDBJ databases">
        <authorList>
            <consortium name="Pathogen Informatics"/>
        </authorList>
    </citation>
    <scope>NUCLEOTIDE SEQUENCE [LARGE SCALE GENOMIC DNA]</scope>
    <source>
        <strain evidence="2 7">2789STDY5834847</strain>
    </source>
</reference>
<evidence type="ECO:0000313" key="4">
    <source>
        <dbReference type="EMBL" id="MDC1751176.1"/>
    </source>
</evidence>
<reference evidence="4" key="5">
    <citation type="submission" date="2022-10" db="EMBL/GenBank/DDBJ databases">
        <title>Human gut microbiome strain richness.</title>
        <authorList>
            <person name="Chen-Liaw A."/>
        </authorList>
    </citation>
    <scope>NUCLEOTIDE SEQUENCE</scope>
    <source>
        <strain evidence="4">A1_m1001262Bd0_191120</strain>
    </source>
</reference>
<accession>A0A139K9X5</accession>
<dbReference type="Proteomes" id="UP000186549">
    <property type="component" value="Unassembled WGS sequence"/>
</dbReference>
<dbReference type="OrthoDB" id="9772095at2"/>
<dbReference type="STRING" id="820.ERS852554_01422"/>
<dbReference type="InterPro" id="IPR004843">
    <property type="entry name" value="Calcineurin-like_PHP"/>
</dbReference>
<reference evidence="5 8" key="2">
    <citation type="journal article" date="2016" name="Nat. Biotechnol.">
        <title>Measurement of bacterial replication rates in microbial communities.</title>
        <authorList>
            <person name="Brown C.T."/>
            <person name="Olm M.R."/>
            <person name="Thomas B.C."/>
            <person name="Banfield J.F."/>
        </authorList>
    </citation>
    <scope>NUCLEOTIDE SEQUENCE [LARGE SCALE GENOMIC DNA]</scope>
    <source>
        <strain evidence="5">45_41</strain>
    </source>
</reference>
<dbReference type="PROSITE" id="PS51257">
    <property type="entry name" value="PROKAR_LIPOPROTEIN"/>
    <property type="match status" value="1"/>
</dbReference>
<dbReference type="Proteomes" id="UP000260844">
    <property type="component" value="Unassembled WGS sequence"/>
</dbReference>
<proteinExistence type="predicted"/>
<dbReference type="EMBL" id="QSPV01000004">
    <property type="protein sequence ID" value="RGJ95555.1"/>
    <property type="molecule type" value="Genomic_DNA"/>
</dbReference>
<dbReference type="Pfam" id="PF00149">
    <property type="entry name" value="Metallophos"/>
    <property type="match status" value="1"/>
</dbReference>
<evidence type="ECO:0000313" key="7">
    <source>
        <dbReference type="Proteomes" id="UP000095614"/>
    </source>
</evidence>